<keyword evidence="7" id="KW-1185">Reference proteome</keyword>
<dbReference type="SUPFAM" id="SSF82171">
    <property type="entry name" value="DPP6 N-terminal domain-like"/>
    <property type="match status" value="1"/>
</dbReference>
<accession>A0ABY8FPK0</accession>
<dbReference type="InterPro" id="IPR029058">
    <property type="entry name" value="AB_hydrolase_fold"/>
</dbReference>
<feature type="chain" id="PRO_5046880867" evidence="4">
    <location>
        <begin position="22"/>
        <end position="669"/>
    </location>
</feature>
<dbReference type="SUPFAM" id="SSF53474">
    <property type="entry name" value="alpha/beta-Hydrolases"/>
    <property type="match status" value="1"/>
</dbReference>
<dbReference type="Pfam" id="PF07676">
    <property type="entry name" value="PD40"/>
    <property type="match status" value="5"/>
</dbReference>
<keyword evidence="2" id="KW-0645">Protease</keyword>
<dbReference type="Proteomes" id="UP001215827">
    <property type="component" value="Chromosome"/>
</dbReference>
<dbReference type="InterPro" id="IPR001375">
    <property type="entry name" value="Peptidase_S9_cat"/>
</dbReference>
<sequence length="669" mass="72654">MRVLNTALAVAVLVSSSLVLARPPEPGDLLRLKTVSSPDISPDGTTIAFVVDTPDVERDENVSHIWAVNWDGSGDRQLTSREGESESSPRFSPDGTWLAFLSSRGGDEDDGPTRLWLLPQASGEARPLEGLDGSVSDFDWSPDGRKLALVVKDPEPDARESADGEEIPSPIVIDRFAFKRDGEGYLDNRRERIWIYDLARRTAERLTEGDHDESSPAFSPVGTAVAFVSKRVDDPDRTVDSNIFVGELAAMDRVPRQLTTHPGEDSMPEWSPDGRTIAYLRGGDPAVSFPWYAITHLAAVPSVGGEERVLTGQHDRNIFEFAWSPDGRSILMVVEDNGSQILSSVPSGGGAVRTLIGGDIDIAELAVSPAGRVAVMSSTMERPREVHAVEGGKIRSLTEQNDALMAELDFGRTERYSATSADGIEVRGFVTYPADSSKGQRLPAILHLHGGPDSQHDYSFDMLKQVFAGAGYAVIAPNPRGSTGRGSEFSAALTAAWGSVDVQDVLASVDHAVAAGIADPDRLGVGGWSYGGMLTNYTIASDTRFKAAVSGASISNILSGYGTDHYVLAYEQEIGKPWENLEGWMRISYPFFRNQTIITPTLFMVGGSDVNVPTLASEQMYQALKSRGVDTRLVVYPDESHTISRPSFVKDHVERWVEWFDARLKPASQ</sequence>
<dbReference type="Gene3D" id="3.40.50.1820">
    <property type="entry name" value="alpha/beta hydrolase"/>
    <property type="match status" value="1"/>
</dbReference>
<dbReference type="GO" id="GO:0016787">
    <property type="term" value="F:hydrolase activity"/>
    <property type="evidence" value="ECO:0007669"/>
    <property type="project" value="UniProtKB-KW"/>
</dbReference>
<feature type="domain" description="Peptidase S9 prolyl oligopeptidase catalytic" evidence="5">
    <location>
        <begin position="459"/>
        <end position="665"/>
    </location>
</feature>
<dbReference type="RefSeq" id="WP_278015692.1">
    <property type="nucleotide sequence ID" value="NZ_CP121106.1"/>
</dbReference>
<keyword evidence="2" id="KW-0720">Serine protease</keyword>
<evidence type="ECO:0000259" key="5">
    <source>
        <dbReference type="Pfam" id="PF00326"/>
    </source>
</evidence>
<evidence type="ECO:0000256" key="4">
    <source>
        <dbReference type="SAM" id="SignalP"/>
    </source>
</evidence>
<evidence type="ECO:0000313" key="7">
    <source>
        <dbReference type="Proteomes" id="UP001215827"/>
    </source>
</evidence>
<dbReference type="PANTHER" id="PTHR42776:SF27">
    <property type="entry name" value="DIPEPTIDYL PEPTIDASE FAMILY MEMBER 6"/>
    <property type="match status" value="1"/>
</dbReference>
<evidence type="ECO:0000256" key="3">
    <source>
        <dbReference type="SAM" id="MobiDB-lite"/>
    </source>
</evidence>
<gene>
    <name evidence="6" type="ORF">P7228_13175</name>
</gene>
<feature type="region of interest" description="Disordered" evidence="3">
    <location>
        <begin position="73"/>
        <end position="94"/>
    </location>
</feature>
<dbReference type="InterPro" id="IPR011659">
    <property type="entry name" value="WD40"/>
</dbReference>
<name>A0ABY8FPK0_9SPHN</name>
<proteinExistence type="predicted"/>
<evidence type="ECO:0000256" key="1">
    <source>
        <dbReference type="ARBA" id="ARBA00022801"/>
    </source>
</evidence>
<dbReference type="EMBL" id="CP121106">
    <property type="protein sequence ID" value="WFL76933.1"/>
    <property type="molecule type" value="Genomic_DNA"/>
</dbReference>
<evidence type="ECO:0000313" key="6">
    <source>
        <dbReference type="EMBL" id="WFL76933.1"/>
    </source>
</evidence>
<keyword evidence="4" id="KW-0732">Signal</keyword>
<dbReference type="EC" id="3.4.-.-" evidence="6"/>
<protein>
    <submittedName>
        <fullName evidence="6">S9 family peptidase</fullName>
        <ecNumber evidence="6">3.4.-.-</ecNumber>
    </submittedName>
</protein>
<dbReference type="Gene3D" id="2.120.10.30">
    <property type="entry name" value="TolB, C-terminal domain"/>
    <property type="match status" value="2"/>
</dbReference>
<dbReference type="InterPro" id="IPR011042">
    <property type="entry name" value="6-blade_b-propeller_TolB-like"/>
</dbReference>
<keyword evidence="1 6" id="KW-0378">Hydrolase</keyword>
<feature type="signal peptide" evidence="4">
    <location>
        <begin position="1"/>
        <end position="21"/>
    </location>
</feature>
<reference evidence="6 7" key="1">
    <citation type="submission" date="2023-03" db="EMBL/GenBank/DDBJ databases">
        <title>Altererythrobacter sp. CAU 1644 isolated from sand.</title>
        <authorList>
            <person name="Kim W."/>
        </authorList>
    </citation>
    <scope>NUCLEOTIDE SEQUENCE [LARGE SCALE GENOMIC DNA]</scope>
    <source>
        <strain evidence="6 7">CAU 1644</strain>
    </source>
</reference>
<dbReference type="PANTHER" id="PTHR42776">
    <property type="entry name" value="SERINE PEPTIDASE S9 FAMILY MEMBER"/>
    <property type="match status" value="1"/>
</dbReference>
<dbReference type="Pfam" id="PF00326">
    <property type="entry name" value="Peptidase_S9"/>
    <property type="match status" value="1"/>
</dbReference>
<evidence type="ECO:0000256" key="2">
    <source>
        <dbReference type="ARBA" id="ARBA00022825"/>
    </source>
</evidence>
<organism evidence="6 7">
    <name type="scientific">Altererythrobacter arenosus</name>
    <dbReference type="NCBI Taxonomy" id="3032592"/>
    <lineage>
        <taxon>Bacteria</taxon>
        <taxon>Pseudomonadati</taxon>
        <taxon>Pseudomonadota</taxon>
        <taxon>Alphaproteobacteria</taxon>
        <taxon>Sphingomonadales</taxon>
        <taxon>Erythrobacteraceae</taxon>
        <taxon>Altererythrobacter</taxon>
    </lineage>
</organism>